<evidence type="ECO:0000259" key="1">
    <source>
        <dbReference type="PROSITE" id="PS50879"/>
    </source>
</evidence>
<dbReference type="InterPro" id="IPR002156">
    <property type="entry name" value="RNaseH_domain"/>
</dbReference>
<dbReference type="OrthoDB" id="6437659at2759"/>
<dbReference type="GO" id="GO:0004523">
    <property type="term" value="F:RNA-DNA hybrid ribonuclease activity"/>
    <property type="evidence" value="ECO:0007669"/>
    <property type="project" value="InterPro"/>
</dbReference>
<gene>
    <name evidence="2" type="ORF">AVEN_95987_1</name>
</gene>
<accession>A0A4Y2B415</accession>
<dbReference type="InterPro" id="IPR036397">
    <property type="entry name" value="RNaseH_sf"/>
</dbReference>
<proteinExistence type="predicted"/>
<evidence type="ECO:0000313" key="3">
    <source>
        <dbReference type="Proteomes" id="UP000499080"/>
    </source>
</evidence>
<evidence type="ECO:0000313" key="2">
    <source>
        <dbReference type="EMBL" id="GBL86738.1"/>
    </source>
</evidence>
<protein>
    <recommendedName>
        <fullName evidence="1">RNase H type-1 domain-containing protein</fullName>
    </recommendedName>
</protein>
<dbReference type="AlphaFoldDB" id="A0A4Y2B415"/>
<dbReference type="SUPFAM" id="SSF53098">
    <property type="entry name" value="Ribonuclease H-like"/>
    <property type="match status" value="1"/>
</dbReference>
<dbReference type="PROSITE" id="PS50879">
    <property type="entry name" value="RNASE_H_1"/>
    <property type="match status" value="1"/>
</dbReference>
<sequence>MLALKAAIEWVNTKSEEDNIWSDSKSNLQVLKFFYVKSKIIQKTQITLLGNARIRLGWVKAHIGLKGNEIADTLTKEATTDEIQWPSIPKNVT</sequence>
<name>A0A4Y2B415_ARAVE</name>
<dbReference type="EMBL" id="BGPR01000050">
    <property type="protein sequence ID" value="GBL86738.1"/>
    <property type="molecule type" value="Genomic_DNA"/>
</dbReference>
<reference evidence="2 3" key="1">
    <citation type="journal article" date="2019" name="Sci. Rep.">
        <title>Orb-weaving spider Araneus ventricosus genome elucidates the spidroin gene catalogue.</title>
        <authorList>
            <person name="Kono N."/>
            <person name="Nakamura H."/>
            <person name="Ohtoshi R."/>
            <person name="Moran D.A.P."/>
            <person name="Shinohara A."/>
            <person name="Yoshida Y."/>
            <person name="Fujiwara M."/>
            <person name="Mori M."/>
            <person name="Tomita M."/>
            <person name="Arakawa K."/>
        </authorList>
    </citation>
    <scope>NUCLEOTIDE SEQUENCE [LARGE SCALE GENOMIC DNA]</scope>
</reference>
<dbReference type="GO" id="GO:0003676">
    <property type="term" value="F:nucleic acid binding"/>
    <property type="evidence" value="ECO:0007669"/>
    <property type="project" value="InterPro"/>
</dbReference>
<dbReference type="Gene3D" id="3.30.420.10">
    <property type="entry name" value="Ribonuclease H-like superfamily/Ribonuclease H"/>
    <property type="match status" value="1"/>
</dbReference>
<comment type="caution">
    <text evidence="2">The sequence shown here is derived from an EMBL/GenBank/DDBJ whole genome shotgun (WGS) entry which is preliminary data.</text>
</comment>
<keyword evidence="3" id="KW-1185">Reference proteome</keyword>
<dbReference type="Pfam" id="PF00075">
    <property type="entry name" value="RNase_H"/>
    <property type="match status" value="1"/>
</dbReference>
<feature type="domain" description="RNase H type-1" evidence="1">
    <location>
        <begin position="1"/>
        <end position="80"/>
    </location>
</feature>
<dbReference type="InterPro" id="IPR012337">
    <property type="entry name" value="RNaseH-like_sf"/>
</dbReference>
<dbReference type="Proteomes" id="UP000499080">
    <property type="component" value="Unassembled WGS sequence"/>
</dbReference>
<organism evidence="2 3">
    <name type="scientific">Araneus ventricosus</name>
    <name type="common">Orbweaver spider</name>
    <name type="synonym">Epeira ventricosa</name>
    <dbReference type="NCBI Taxonomy" id="182803"/>
    <lineage>
        <taxon>Eukaryota</taxon>
        <taxon>Metazoa</taxon>
        <taxon>Ecdysozoa</taxon>
        <taxon>Arthropoda</taxon>
        <taxon>Chelicerata</taxon>
        <taxon>Arachnida</taxon>
        <taxon>Araneae</taxon>
        <taxon>Araneomorphae</taxon>
        <taxon>Entelegynae</taxon>
        <taxon>Araneoidea</taxon>
        <taxon>Araneidae</taxon>
        <taxon>Araneus</taxon>
    </lineage>
</organism>